<gene>
    <name evidence="1" type="ORF">MGU_10254</name>
</gene>
<proteinExistence type="predicted"/>
<dbReference type="Proteomes" id="UP000031192">
    <property type="component" value="Unassembled WGS sequence"/>
</dbReference>
<protein>
    <submittedName>
        <fullName evidence="1">Uncharacterized protein</fullName>
    </submittedName>
</protein>
<evidence type="ECO:0000313" key="2">
    <source>
        <dbReference type="Proteomes" id="UP000031192"/>
    </source>
</evidence>
<name>A0A0B4GRK9_METGA</name>
<keyword evidence="2" id="KW-1185">Reference proteome</keyword>
<comment type="caution">
    <text evidence="1">The sequence shown here is derived from an EMBL/GenBank/DDBJ whole genome shotgun (WGS) entry which is preliminary data.</text>
</comment>
<dbReference type="OrthoDB" id="4942678at2759"/>
<evidence type="ECO:0000313" key="1">
    <source>
        <dbReference type="EMBL" id="KID82407.1"/>
    </source>
</evidence>
<accession>A0A0B4GRK9</accession>
<dbReference type="HOGENOM" id="CLU_1806635_0_0_1"/>
<sequence length="143" mass="15377">MIVGKEIFFASSVKKGDTLKLGPGVEADLAACGPGTHRNQARCGEVMTFDAYYKANIGIEKLSNSEARIVAIMKLKKPGPSGQEYIIQDPCGDKDNWGCNRLVEDLNVLTDDKVAAVPDATPFNWRQLKAAGKNCSHAVTHAG</sequence>
<dbReference type="EMBL" id="AZNH01000088">
    <property type="protein sequence ID" value="KID82407.1"/>
    <property type="molecule type" value="Genomic_DNA"/>
</dbReference>
<organism evidence="1 2">
    <name type="scientific">Metarhizium guizhouense (strain ARSEF 977)</name>
    <dbReference type="NCBI Taxonomy" id="1276136"/>
    <lineage>
        <taxon>Eukaryota</taxon>
        <taxon>Fungi</taxon>
        <taxon>Dikarya</taxon>
        <taxon>Ascomycota</taxon>
        <taxon>Pezizomycotina</taxon>
        <taxon>Sordariomycetes</taxon>
        <taxon>Hypocreomycetidae</taxon>
        <taxon>Hypocreales</taxon>
        <taxon>Clavicipitaceae</taxon>
        <taxon>Metarhizium</taxon>
    </lineage>
</organism>
<reference evidence="1 2" key="1">
    <citation type="journal article" date="2014" name="Proc. Natl. Acad. Sci. U.S.A.">
        <title>Trajectory and genomic determinants of fungal-pathogen speciation and host adaptation.</title>
        <authorList>
            <person name="Hu X."/>
            <person name="Xiao G."/>
            <person name="Zheng P."/>
            <person name="Shang Y."/>
            <person name="Su Y."/>
            <person name="Zhang X."/>
            <person name="Liu X."/>
            <person name="Zhan S."/>
            <person name="St Leger R.J."/>
            <person name="Wang C."/>
        </authorList>
    </citation>
    <scope>NUCLEOTIDE SEQUENCE [LARGE SCALE GENOMIC DNA]</scope>
    <source>
        <strain evidence="1 2">ARSEF 977</strain>
    </source>
</reference>
<dbReference type="AlphaFoldDB" id="A0A0B4GRK9"/>